<dbReference type="InterPro" id="IPR020459">
    <property type="entry name" value="AMP-binding"/>
</dbReference>
<dbReference type="EMBL" id="MN218641">
    <property type="protein sequence ID" value="QHB21814.1"/>
    <property type="molecule type" value="Genomic_DNA"/>
</dbReference>
<dbReference type="Pfam" id="PF00501">
    <property type="entry name" value="AMP-binding"/>
    <property type="match status" value="1"/>
</dbReference>
<dbReference type="InterPro" id="IPR010071">
    <property type="entry name" value="AA_adenyl_dom"/>
</dbReference>
<dbReference type="InterPro" id="IPR000873">
    <property type="entry name" value="AMP-dep_synth/lig_dom"/>
</dbReference>
<comment type="similarity">
    <text evidence="1">Belongs to the ATP-dependent AMP-binding enzyme family.</text>
</comment>
<keyword evidence="3" id="KW-0045">Antibiotic biosynthesis</keyword>
<evidence type="ECO:0000313" key="6">
    <source>
        <dbReference type="EMBL" id="QHB21814.1"/>
    </source>
</evidence>
<evidence type="ECO:0000256" key="1">
    <source>
        <dbReference type="ARBA" id="ARBA00006432"/>
    </source>
</evidence>
<dbReference type="Pfam" id="PF13193">
    <property type="entry name" value="AMP-binding_C"/>
    <property type="match status" value="1"/>
</dbReference>
<protein>
    <submittedName>
        <fullName evidence="6">Non-ribosomal peptide synthetase A</fullName>
    </submittedName>
</protein>
<dbReference type="NCBIfam" id="TIGR01733">
    <property type="entry name" value="AA-adenyl-dom"/>
    <property type="match status" value="1"/>
</dbReference>
<dbReference type="Gene3D" id="3.30.300.30">
    <property type="match status" value="1"/>
</dbReference>
<proteinExistence type="inferred from homology"/>
<accession>A0A6B9L038</accession>
<dbReference type="PANTHER" id="PTHR45527:SF1">
    <property type="entry name" value="FATTY ACID SYNTHASE"/>
    <property type="match status" value="1"/>
</dbReference>
<dbReference type="GO" id="GO:0043041">
    <property type="term" value="P:amino acid activation for nonribosomal peptide biosynthetic process"/>
    <property type="evidence" value="ECO:0007669"/>
    <property type="project" value="TreeGrafter"/>
</dbReference>
<dbReference type="GO" id="GO:0005737">
    <property type="term" value="C:cytoplasm"/>
    <property type="evidence" value="ECO:0007669"/>
    <property type="project" value="TreeGrafter"/>
</dbReference>
<name>A0A6B9L038_BRELA</name>
<dbReference type="InterPro" id="IPR045851">
    <property type="entry name" value="AMP-bd_C_sf"/>
</dbReference>
<evidence type="ECO:0000259" key="5">
    <source>
        <dbReference type="Pfam" id="PF13193"/>
    </source>
</evidence>
<dbReference type="InterPro" id="IPR020845">
    <property type="entry name" value="AMP-binding_CS"/>
</dbReference>
<dbReference type="PANTHER" id="PTHR45527">
    <property type="entry name" value="NONRIBOSOMAL PEPTIDE SYNTHETASE"/>
    <property type="match status" value="1"/>
</dbReference>
<evidence type="ECO:0000256" key="3">
    <source>
        <dbReference type="ARBA" id="ARBA00023194"/>
    </source>
</evidence>
<dbReference type="InterPro" id="IPR025110">
    <property type="entry name" value="AMP-bd_C"/>
</dbReference>
<dbReference type="GO" id="GO:0017000">
    <property type="term" value="P:antibiotic biosynthetic process"/>
    <property type="evidence" value="ECO:0007669"/>
    <property type="project" value="UniProtKB-KW"/>
</dbReference>
<dbReference type="PROSITE" id="PS00455">
    <property type="entry name" value="AMP_BINDING"/>
    <property type="match status" value="1"/>
</dbReference>
<feature type="domain" description="AMP-dependent synthetase/ligase" evidence="4">
    <location>
        <begin position="12"/>
        <end position="377"/>
    </location>
</feature>
<dbReference type="PRINTS" id="PR00154">
    <property type="entry name" value="AMPBINDING"/>
</dbReference>
<organism evidence="6">
    <name type="scientific">Brevibacillus laterosporus</name>
    <name type="common">Bacillus laterosporus</name>
    <dbReference type="NCBI Taxonomy" id="1465"/>
    <lineage>
        <taxon>Bacteria</taxon>
        <taxon>Bacillati</taxon>
        <taxon>Bacillota</taxon>
        <taxon>Bacilli</taxon>
        <taxon>Bacillales</taxon>
        <taxon>Paenibacillaceae</taxon>
        <taxon>Brevibacillus</taxon>
    </lineage>
</organism>
<dbReference type="GO" id="GO:0044550">
    <property type="term" value="P:secondary metabolite biosynthetic process"/>
    <property type="evidence" value="ECO:0007669"/>
    <property type="project" value="TreeGrafter"/>
</dbReference>
<keyword evidence="2" id="KW-0677">Repeat</keyword>
<dbReference type="RefSeq" id="WP_101667881.1">
    <property type="nucleotide sequence ID" value="NZ_CP025545.1"/>
</dbReference>
<dbReference type="GO" id="GO:0031177">
    <property type="term" value="F:phosphopantetheine binding"/>
    <property type="evidence" value="ECO:0007669"/>
    <property type="project" value="TreeGrafter"/>
</dbReference>
<dbReference type="AlphaFoldDB" id="A0A6B9L038"/>
<feature type="domain" description="AMP-binding enzyme C-terminal" evidence="5">
    <location>
        <begin position="441"/>
        <end position="510"/>
    </location>
</feature>
<dbReference type="InterPro" id="IPR042099">
    <property type="entry name" value="ANL_N_sf"/>
</dbReference>
<reference evidence="6" key="1">
    <citation type="submission" date="2019-07" db="EMBL/GenBank/DDBJ databases">
        <title>The expression of non-ribosomal peptide synthetase A-domain in E. coli.</title>
        <authorList>
            <person name="Guo R.F."/>
            <person name="Yu H.W."/>
            <person name="Liu X."/>
        </authorList>
    </citation>
    <scope>NUCLEOTIDE SEQUENCE</scope>
    <source>
        <strain evidence="6">S62-9</strain>
    </source>
</reference>
<dbReference type="SUPFAM" id="SSF56801">
    <property type="entry name" value="Acetyl-CoA synthetase-like"/>
    <property type="match status" value="1"/>
</dbReference>
<evidence type="ECO:0000256" key="2">
    <source>
        <dbReference type="ARBA" id="ARBA00022737"/>
    </source>
</evidence>
<sequence length="524" mass="59977">MGLLVHDFLTDNLHKNKDNILLKEKGIFITHGELERRSNRFCNYLEYLGVNKQDRVALIMDSSINAVIAVVGIMKRGAIFVPINVNSSTANINYIIQETESSLLIVDGTFQSLLNNLEYIKTKRTPVIINDGKLYHDEELDSFHGYINFSDNITNKEEIISKDLVYIIFTSGTTGKPKGVMISHENISPFMTYVVERFKHNKDTKTLSKTPISFDPFLTEIVPSFISGGTVLLYKDLISIKNFLKTLQDGQITNFGCGPALLLLLEENRNILQDYDLSNLNQIYFGYESCPINTIKILQNELPHVSFINGYGTTETFASSTFYEIENLQDKEIETFPIGRPIKGTELMILNENKKLTKPGEIGELVVRGTTVMNGYWKNKEKTDEVLRPNPLFSESLEKVYFTGDLVKRDKDNNIIFVGRKDDQVKIQGYRVELSEVQRRIEENNLVKECCVIAVEKGNSKRIVCYLITNNNSKEELEVIKKCSVETLESYKIPQEWIFIDQMPRNANSKVDKKKLEGIYYNQQ</sequence>
<evidence type="ECO:0000259" key="4">
    <source>
        <dbReference type="Pfam" id="PF00501"/>
    </source>
</evidence>
<dbReference type="Gene3D" id="3.40.50.12780">
    <property type="entry name" value="N-terminal domain of ligase-like"/>
    <property type="match status" value="1"/>
</dbReference>